<dbReference type="PANTHER" id="PTHR46173:SF1">
    <property type="entry name" value="CCA TRNA NUCLEOTIDYLTRANSFERASE 1, MITOCHONDRIAL"/>
    <property type="match status" value="1"/>
</dbReference>
<organism evidence="13 14">
    <name type="scientific">Vallitalea pronyensis</name>
    <dbReference type="NCBI Taxonomy" id="1348613"/>
    <lineage>
        <taxon>Bacteria</taxon>
        <taxon>Bacillati</taxon>
        <taxon>Bacillota</taxon>
        <taxon>Clostridia</taxon>
        <taxon>Lachnospirales</taxon>
        <taxon>Vallitaleaceae</taxon>
        <taxon>Vallitalea</taxon>
    </lineage>
</organism>
<comment type="similarity">
    <text evidence="9">Belongs to the tRNA nucleotidyltransferase/poly(A) polymerase family.</text>
</comment>
<evidence type="ECO:0000313" key="13">
    <source>
        <dbReference type="EMBL" id="QUI21364.1"/>
    </source>
</evidence>
<keyword evidence="2 9" id="KW-0808">Transferase</keyword>
<dbReference type="SUPFAM" id="SSF81891">
    <property type="entry name" value="Poly A polymerase C-terminal region-like"/>
    <property type="match status" value="1"/>
</dbReference>
<evidence type="ECO:0000256" key="9">
    <source>
        <dbReference type="RuleBase" id="RU003953"/>
    </source>
</evidence>
<dbReference type="Pfam" id="PF01743">
    <property type="entry name" value="PolyA_pol"/>
    <property type="match status" value="1"/>
</dbReference>
<evidence type="ECO:0000259" key="10">
    <source>
        <dbReference type="Pfam" id="PF01743"/>
    </source>
</evidence>
<keyword evidence="7" id="KW-0460">Magnesium</keyword>
<dbReference type="GO" id="GO:0004810">
    <property type="term" value="F:CCA tRNA nucleotidyltransferase activity"/>
    <property type="evidence" value="ECO:0007669"/>
    <property type="project" value="UniProtKB-EC"/>
</dbReference>
<comment type="cofactor">
    <cofactor evidence="1">
        <name>Mg(2+)</name>
        <dbReference type="ChEBI" id="CHEBI:18420"/>
    </cofactor>
</comment>
<keyword evidence="6" id="KW-0547">Nucleotide-binding</keyword>
<name>A0A8J8MGV6_9FIRM</name>
<dbReference type="NCBIfam" id="NF009814">
    <property type="entry name" value="PRK13299.1"/>
    <property type="match status" value="1"/>
</dbReference>
<evidence type="ECO:0000256" key="8">
    <source>
        <dbReference type="ARBA" id="ARBA00022884"/>
    </source>
</evidence>
<evidence type="ECO:0000256" key="7">
    <source>
        <dbReference type="ARBA" id="ARBA00022842"/>
    </source>
</evidence>
<evidence type="ECO:0000256" key="2">
    <source>
        <dbReference type="ARBA" id="ARBA00022679"/>
    </source>
</evidence>
<dbReference type="Gene3D" id="1.10.3090.10">
    <property type="entry name" value="cca-adding enzyme, domain 2"/>
    <property type="match status" value="1"/>
</dbReference>
<keyword evidence="8 9" id="KW-0694">RNA-binding</keyword>
<keyword evidence="3" id="KW-0819">tRNA processing</keyword>
<evidence type="ECO:0000313" key="14">
    <source>
        <dbReference type="Proteomes" id="UP000683246"/>
    </source>
</evidence>
<proteinExistence type="inferred from homology"/>
<keyword evidence="4 13" id="KW-0548">Nucleotidyltransferase</keyword>
<dbReference type="Pfam" id="PF13735">
    <property type="entry name" value="tRNA_NucTran2_2"/>
    <property type="match status" value="1"/>
</dbReference>
<dbReference type="Proteomes" id="UP000683246">
    <property type="component" value="Chromosome"/>
</dbReference>
<evidence type="ECO:0000259" key="11">
    <source>
        <dbReference type="Pfam" id="PF12627"/>
    </source>
</evidence>
<keyword evidence="14" id="KW-1185">Reference proteome</keyword>
<dbReference type="Gene3D" id="3.30.460.10">
    <property type="entry name" value="Beta Polymerase, domain 2"/>
    <property type="match status" value="1"/>
</dbReference>
<dbReference type="GO" id="GO:0000049">
    <property type="term" value="F:tRNA binding"/>
    <property type="evidence" value="ECO:0007669"/>
    <property type="project" value="TreeGrafter"/>
</dbReference>
<dbReference type="GO" id="GO:0046872">
    <property type="term" value="F:metal ion binding"/>
    <property type="evidence" value="ECO:0007669"/>
    <property type="project" value="UniProtKB-KW"/>
</dbReference>
<dbReference type="InterPro" id="IPR043519">
    <property type="entry name" value="NT_sf"/>
</dbReference>
<keyword evidence="5" id="KW-0479">Metal-binding</keyword>
<dbReference type="Gene3D" id="1.10.246.80">
    <property type="match status" value="1"/>
</dbReference>
<feature type="domain" description="CCA-adding enzyme C-terminal" evidence="12">
    <location>
        <begin position="297"/>
        <end position="440"/>
    </location>
</feature>
<dbReference type="InterPro" id="IPR032828">
    <property type="entry name" value="PolyA_RNA-bd"/>
</dbReference>
<sequence>MKDIKIDMPDYARQIIERLNDHGYEAYVVGGCVRDQLIGREPNDWDITTSALPQQVKKLFGKTIDTGLQHGTVTIMIGKEPIEVTTYRIDGKYEDNRRPKSVAFTNQLVEDLRRRDFTINAMAYHHKEGLVDAFHGVADLEQGIIRCVGNPHERFNEDALRMLRAIRFAAQLDYALDEATGQAITDLADLIRHVSMERVHVELNKLLISNHPMRFMDIHRYGLMPYVMPEFLPCIGNHQHHPYHHYPIGEHIMRSVEAIRAEKTLRWTMLLHDIGKPEKKTTDEDGIDHFYGHEQLSADMAYAILNRLKFDKKTLNRIVALIACHDIRVEDQPKRVRRAVNKIGTHLFDDFLAVQEADMRAQHPDKLEERLIVLDKVRAIWQRIQEEGQCVTIKDLKINGRDLINHGFKEGKEIGDILQHLLNKVIEEPALNNRDMLLEILETLKK</sequence>
<feature type="domain" description="tRNA nucleotidyltransferase/poly(A) polymerase RNA and SrmB- binding" evidence="11">
    <location>
        <begin position="174"/>
        <end position="231"/>
    </location>
</feature>
<evidence type="ECO:0000256" key="5">
    <source>
        <dbReference type="ARBA" id="ARBA00022723"/>
    </source>
</evidence>
<dbReference type="Pfam" id="PF12627">
    <property type="entry name" value="PolyA_pol_RNAbd"/>
    <property type="match status" value="1"/>
</dbReference>
<reference evidence="13" key="1">
    <citation type="submission" date="2020-07" db="EMBL/GenBank/DDBJ databases">
        <title>Vallitalea pronyensis genome.</title>
        <authorList>
            <person name="Postec A."/>
        </authorList>
    </citation>
    <scope>NUCLEOTIDE SEQUENCE</scope>
    <source>
        <strain evidence="13">FatNI3</strain>
    </source>
</reference>
<dbReference type="GO" id="GO:0000166">
    <property type="term" value="F:nucleotide binding"/>
    <property type="evidence" value="ECO:0007669"/>
    <property type="project" value="UniProtKB-KW"/>
</dbReference>
<evidence type="ECO:0000259" key="12">
    <source>
        <dbReference type="Pfam" id="PF13735"/>
    </source>
</evidence>
<dbReference type="RefSeq" id="WP_212696833.1">
    <property type="nucleotide sequence ID" value="NZ_CP058649.1"/>
</dbReference>
<evidence type="ECO:0000256" key="3">
    <source>
        <dbReference type="ARBA" id="ARBA00022694"/>
    </source>
</evidence>
<dbReference type="InterPro" id="IPR032810">
    <property type="entry name" value="CCA-adding_enz_C"/>
</dbReference>
<dbReference type="PANTHER" id="PTHR46173">
    <property type="entry name" value="CCA TRNA NUCLEOTIDYLTRANSFERASE 1, MITOCHONDRIAL"/>
    <property type="match status" value="1"/>
</dbReference>
<dbReference type="CDD" id="cd05398">
    <property type="entry name" value="NT_ClassII-CCAase"/>
    <property type="match status" value="1"/>
</dbReference>
<dbReference type="AlphaFoldDB" id="A0A8J8MGV6"/>
<evidence type="ECO:0000256" key="4">
    <source>
        <dbReference type="ARBA" id="ARBA00022695"/>
    </source>
</evidence>
<feature type="domain" description="Poly A polymerase head" evidence="10">
    <location>
        <begin position="26"/>
        <end position="146"/>
    </location>
</feature>
<evidence type="ECO:0000256" key="1">
    <source>
        <dbReference type="ARBA" id="ARBA00001946"/>
    </source>
</evidence>
<dbReference type="SUPFAM" id="SSF81301">
    <property type="entry name" value="Nucleotidyltransferase"/>
    <property type="match status" value="1"/>
</dbReference>
<dbReference type="KEGG" id="vpy:HZI73_03275"/>
<evidence type="ECO:0000256" key="6">
    <source>
        <dbReference type="ARBA" id="ARBA00022741"/>
    </source>
</evidence>
<dbReference type="EMBL" id="CP058649">
    <property type="protein sequence ID" value="QUI21364.1"/>
    <property type="molecule type" value="Genomic_DNA"/>
</dbReference>
<dbReference type="InterPro" id="IPR002646">
    <property type="entry name" value="PolA_pol_head_dom"/>
</dbReference>
<dbReference type="GO" id="GO:0008033">
    <property type="term" value="P:tRNA processing"/>
    <property type="evidence" value="ECO:0007669"/>
    <property type="project" value="UniProtKB-KW"/>
</dbReference>
<dbReference type="EC" id="2.7.7.72" evidence="13"/>
<gene>
    <name evidence="13" type="ORF">HZI73_03275</name>
</gene>
<dbReference type="InterPro" id="IPR050264">
    <property type="entry name" value="Bact_CCA-adding_enz_type3_sf"/>
</dbReference>
<protein>
    <submittedName>
        <fullName evidence="13">CCA tRNA nucleotidyltransferase</fullName>
        <ecNumber evidence="13">2.7.7.72</ecNumber>
    </submittedName>
</protein>
<accession>A0A8J8MGV6</accession>